<proteinExistence type="predicted"/>
<reference evidence="1" key="1">
    <citation type="journal article" date="2015" name="Nature">
        <title>Complex archaea that bridge the gap between prokaryotes and eukaryotes.</title>
        <authorList>
            <person name="Spang A."/>
            <person name="Saw J.H."/>
            <person name="Jorgensen S.L."/>
            <person name="Zaremba-Niedzwiedzka K."/>
            <person name="Martijn J."/>
            <person name="Lind A.E."/>
            <person name="van Eijk R."/>
            <person name="Schleper C."/>
            <person name="Guy L."/>
            <person name="Ettema T.J."/>
        </authorList>
    </citation>
    <scope>NUCLEOTIDE SEQUENCE</scope>
</reference>
<evidence type="ECO:0000313" key="1">
    <source>
        <dbReference type="EMBL" id="KKK73331.1"/>
    </source>
</evidence>
<sequence>MANLKVLRGTKEQLTPTQCALLQKGMGNKVFTFPAANFTRTNTLLKGWVTHGMCKDCAKKEMEKAICLNREKDLKKYGGIKLQALSRLVRAILRTGGWLVRFMQRIIPPTWTP</sequence>
<dbReference type="AlphaFoldDB" id="A0A0F9AM92"/>
<comment type="caution">
    <text evidence="1">The sequence shown here is derived from an EMBL/GenBank/DDBJ whole genome shotgun (WGS) entry which is preliminary data.</text>
</comment>
<dbReference type="EMBL" id="LAZR01056832">
    <property type="protein sequence ID" value="KKK73331.1"/>
    <property type="molecule type" value="Genomic_DNA"/>
</dbReference>
<accession>A0A0F9AM92</accession>
<organism evidence="1">
    <name type="scientific">marine sediment metagenome</name>
    <dbReference type="NCBI Taxonomy" id="412755"/>
    <lineage>
        <taxon>unclassified sequences</taxon>
        <taxon>metagenomes</taxon>
        <taxon>ecological metagenomes</taxon>
    </lineage>
</organism>
<protein>
    <submittedName>
        <fullName evidence="1">Uncharacterized protein</fullName>
    </submittedName>
</protein>
<name>A0A0F9AM92_9ZZZZ</name>
<gene>
    <name evidence="1" type="ORF">LCGC14_2894940</name>
</gene>